<keyword evidence="2" id="KW-1185">Reference proteome</keyword>
<reference evidence="1 2" key="1">
    <citation type="submission" date="2016-09" db="EMBL/GenBank/DDBJ databases">
        <title>Complete genome sequence of microbes from the polar regions.</title>
        <authorList>
            <person name="Liao L."/>
            <person name="Chen B."/>
        </authorList>
    </citation>
    <scope>NUCLEOTIDE SEQUENCE [LARGE SCALE GENOMIC DNA]</scope>
    <source>
        <strain evidence="1 2">ZS314</strain>
    </source>
</reference>
<evidence type="ECO:0000313" key="1">
    <source>
        <dbReference type="EMBL" id="QHO69163.1"/>
    </source>
</evidence>
<protein>
    <submittedName>
        <fullName evidence="1">Uncharacterized protein</fullName>
    </submittedName>
</protein>
<proteinExistence type="predicted"/>
<dbReference type="KEGG" id="mant:BHD05_05360"/>
<evidence type="ECO:0000313" key="2">
    <source>
        <dbReference type="Proteomes" id="UP000464507"/>
    </source>
</evidence>
<organism evidence="1 2">
    <name type="scientific">Marisediminicola antarctica</name>
    <dbReference type="NCBI Taxonomy" id="674079"/>
    <lineage>
        <taxon>Bacteria</taxon>
        <taxon>Bacillati</taxon>
        <taxon>Actinomycetota</taxon>
        <taxon>Actinomycetes</taxon>
        <taxon>Micrococcales</taxon>
        <taxon>Microbacteriaceae</taxon>
        <taxon>Marisediminicola</taxon>
    </lineage>
</organism>
<dbReference type="Proteomes" id="UP000464507">
    <property type="component" value="Chromosome"/>
</dbReference>
<dbReference type="OrthoDB" id="4184144at2"/>
<name>A0A7L5AFC7_9MICO</name>
<dbReference type="AlphaFoldDB" id="A0A7L5AFC7"/>
<accession>A0A7L5AFC7</accession>
<dbReference type="RefSeq" id="WP_161885523.1">
    <property type="nucleotide sequence ID" value="NZ_CP017146.1"/>
</dbReference>
<gene>
    <name evidence="1" type="ORF">BHD05_05360</name>
</gene>
<sequence length="167" mass="18557">MTLNNKDEIAKALGEFSLDNLPEEKLAELVALFDDIPEELQVQLMKTNPELQKYALKAIAAVEDTLKATLSSNDASNQQALAALAQIREVIAGELNKDNISDERWRFLIETLIENGQMVVAKDTENKQFLAQQASADRQTKTMAAAMPYIETVLQIGVRIIISRGRV</sequence>
<dbReference type="EMBL" id="CP017146">
    <property type="protein sequence ID" value="QHO69163.1"/>
    <property type="molecule type" value="Genomic_DNA"/>
</dbReference>